<dbReference type="EMBL" id="JAGGMS010000001">
    <property type="protein sequence ID" value="MBP2182862.1"/>
    <property type="molecule type" value="Genomic_DNA"/>
</dbReference>
<dbReference type="Proteomes" id="UP000741013">
    <property type="component" value="Unassembled WGS sequence"/>
</dbReference>
<reference evidence="1 2" key="1">
    <citation type="submission" date="2021-03" db="EMBL/GenBank/DDBJ databases">
        <title>Sequencing the genomes of 1000 actinobacteria strains.</title>
        <authorList>
            <person name="Klenk H.-P."/>
        </authorList>
    </citation>
    <scope>NUCLEOTIDE SEQUENCE [LARGE SCALE GENOMIC DNA]</scope>
    <source>
        <strain evidence="1 2">DSM 45510</strain>
    </source>
</reference>
<sequence length="71" mass="8491">MGTRLDVGESEELREFASTPVPIPRLEDERYLSYVTRLWHTCSFCRTVRRTSFDNLLHQSRCRDRSECKRP</sequence>
<evidence type="ECO:0000313" key="1">
    <source>
        <dbReference type="EMBL" id="MBP2182862.1"/>
    </source>
</evidence>
<proteinExistence type="predicted"/>
<evidence type="ECO:0000313" key="2">
    <source>
        <dbReference type="Proteomes" id="UP000741013"/>
    </source>
</evidence>
<dbReference type="RefSeq" id="WP_209666108.1">
    <property type="nucleotide sequence ID" value="NZ_JAGGMS010000001.1"/>
</dbReference>
<protein>
    <submittedName>
        <fullName evidence="1">Uncharacterized protein</fullName>
    </submittedName>
</protein>
<name>A0ABS4PTU7_9PSEU</name>
<comment type="caution">
    <text evidence="1">The sequence shown here is derived from an EMBL/GenBank/DDBJ whole genome shotgun (WGS) entry which is preliminary data.</text>
</comment>
<keyword evidence="2" id="KW-1185">Reference proteome</keyword>
<accession>A0ABS4PTU7</accession>
<organism evidence="1 2">
    <name type="scientific">Amycolatopsis magusensis</name>
    <dbReference type="NCBI Taxonomy" id="882444"/>
    <lineage>
        <taxon>Bacteria</taxon>
        <taxon>Bacillati</taxon>
        <taxon>Actinomycetota</taxon>
        <taxon>Actinomycetes</taxon>
        <taxon>Pseudonocardiales</taxon>
        <taxon>Pseudonocardiaceae</taxon>
        <taxon>Amycolatopsis</taxon>
    </lineage>
</organism>
<gene>
    <name evidence="1" type="ORF">JOM49_004388</name>
</gene>